<keyword evidence="4 8" id="KW-0808">Transferase</keyword>
<dbReference type="EMBL" id="CAKLPZ010000003">
    <property type="protein sequence ID" value="CAH1001870.1"/>
    <property type="molecule type" value="Genomic_DNA"/>
</dbReference>
<keyword evidence="3" id="KW-0997">Cell inner membrane</keyword>
<organism evidence="8 9">
    <name type="scientific">Neolewinella maritima</name>
    <dbReference type="NCBI Taxonomy" id="1383882"/>
    <lineage>
        <taxon>Bacteria</taxon>
        <taxon>Pseudomonadati</taxon>
        <taxon>Bacteroidota</taxon>
        <taxon>Saprospiria</taxon>
        <taxon>Saprospirales</taxon>
        <taxon>Lewinellaceae</taxon>
        <taxon>Neolewinella</taxon>
    </lineage>
</organism>
<evidence type="ECO:0000256" key="6">
    <source>
        <dbReference type="ARBA" id="ARBA00023315"/>
    </source>
</evidence>
<keyword evidence="6 8" id="KW-0012">Acyltransferase</keyword>
<dbReference type="EC" id="2.3.1.242" evidence="8"/>
<dbReference type="RefSeq" id="WP_238751727.1">
    <property type="nucleotide sequence ID" value="NZ_CAKLPZ010000003.1"/>
</dbReference>
<evidence type="ECO:0000256" key="4">
    <source>
        <dbReference type="ARBA" id="ARBA00022679"/>
    </source>
</evidence>
<keyword evidence="7" id="KW-0812">Transmembrane</keyword>
<evidence type="ECO:0000256" key="1">
    <source>
        <dbReference type="ARBA" id="ARBA00004533"/>
    </source>
</evidence>
<evidence type="ECO:0000256" key="5">
    <source>
        <dbReference type="ARBA" id="ARBA00023136"/>
    </source>
</evidence>
<keyword evidence="5 7" id="KW-0472">Membrane</keyword>
<evidence type="ECO:0000256" key="3">
    <source>
        <dbReference type="ARBA" id="ARBA00022519"/>
    </source>
</evidence>
<protein>
    <submittedName>
        <fullName evidence="8">Lipid A biosynthesis palmitoleoyltransferase</fullName>
        <ecNumber evidence="8">2.3.1.242</ecNumber>
    </submittedName>
</protein>
<evidence type="ECO:0000313" key="9">
    <source>
        <dbReference type="Proteomes" id="UP000837803"/>
    </source>
</evidence>
<dbReference type="GO" id="GO:0016746">
    <property type="term" value="F:acyltransferase activity"/>
    <property type="evidence" value="ECO:0007669"/>
    <property type="project" value="UniProtKB-KW"/>
</dbReference>
<dbReference type="Proteomes" id="UP000837803">
    <property type="component" value="Unassembled WGS sequence"/>
</dbReference>
<proteinExistence type="predicted"/>
<evidence type="ECO:0000256" key="7">
    <source>
        <dbReference type="SAM" id="Phobius"/>
    </source>
</evidence>
<gene>
    <name evidence="8" type="primary">lpxP</name>
    <name evidence="8" type="ORF">LEM8419_02778</name>
</gene>
<keyword evidence="7" id="KW-1133">Transmembrane helix</keyword>
<sequence length="307" mass="35836">MAYLVYYLILLPLSWLPLPVLYLLGDGFAWLNWQVIGYRKSIVLGNIRQSFPDYTDAEVQALGREYFARFFETIAESIKQFSMSEANSVRRCRIANADLVDHLRQEGRSFIAYGAHFSNWEMAGLSFPSQFPGFRVMGIYSPFKNATLDRLFTHNRSRTGVLLISRRKVKEYYATQTEPTVEFFVADQSPSNARWDLVHWTTFMGQTTSFLAGPERYAVRYDRPVYYMALRRERRGYYVATLIPITETPQDTEPGMITEAFARQLEREIHADPASWLWSHRRWKRGVADEAALLLQDRAYLPAQYER</sequence>
<reference evidence="8" key="1">
    <citation type="submission" date="2021-12" db="EMBL/GenBank/DDBJ databases">
        <authorList>
            <person name="Rodrigo-Torres L."/>
            <person name="Arahal R. D."/>
            <person name="Lucena T."/>
        </authorList>
    </citation>
    <scope>NUCLEOTIDE SEQUENCE</scope>
    <source>
        <strain evidence="8">CECT 8419</strain>
    </source>
</reference>
<keyword evidence="9" id="KW-1185">Reference proteome</keyword>
<feature type="transmembrane region" description="Helical" evidence="7">
    <location>
        <begin position="6"/>
        <end position="31"/>
    </location>
</feature>
<comment type="caution">
    <text evidence="8">The sequence shown here is derived from an EMBL/GenBank/DDBJ whole genome shotgun (WGS) entry which is preliminary data.</text>
</comment>
<comment type="subcellular location">
    <subcellularLocation>
        <location evidence="1">Cell inner membrane</location>
    </subcellularLocation>
</comment>
<dbReference type="PANTHER" id="PTHR30606">
    <property type="entry name" value="LIPID A BIOSYNTHESIS LAUROYL ACYLTRANSFERASE"/>
    <property type="match status" value="1"/>
</dbReference>
<keyword evidence="2" id="KW-1003">Cell membrane</keyword>
<evidence type="ECO:0000256" key="2">
    <source>
        <dbReference type="ARBA" id="ARBA00022475"/>
    </source>
</evidence>
<accession>A0ABM9B3X1</accession>
<dbReference type="PANTHER" id="PTHR30606:SF10">
    <property type="entry name" value="PHOSPHATIDYLINOSITOL MANNOSIDE ACYLTRANSFERASE"/>
    <property type="match status" value="1"/>
</dbReference>
<evidence type="ECO:0000313" key="8">
    <source>
        <dbReference type="EMBL" id="CAH1001870.1"/>
    </source>
</evidence>
<dbReference type="Pfam" id="PF03279">
    <property type="entry name" value="Lip_A_acyltrans"/>
    <property type="match status" value="1"/>
</dbReference>
<name>A0ABM9B3X1_9BACT</name>
<dbReference type="InterPro" id="IPR004960">
    <property type="entry name" value="LipA_acyltrans"/>
</dbReference>
<dbReference type="CDD" id="cd07984">
    <property type="entry name" value="LPLAT_LABLAT-like"/>
    <property type="match status" value="1"/>
</dbReference>